<protein>
    <submittedName>
        <fullName evidence="1">Uncharacterized protein</fullName>
    </submittedName>
</protein>
<gene>
    <name evidence="1" type="ORF">OUZ56_021091</name>
</gene>
<organism evidence="1 2">
    <name type="scientific">Daphnia magna</name>
    <dbReference type="NCBI Taxonomy" id="35525"/>
    <lineage>
        <taxon>Eukaryota</taxon>
        <taxon>Metazoa</taxon>
        <taxon>Ecdysozoa</taxon>
        <taxon>Arthropoda</taxon>
        <taxon>Crustacea</taxon>
        <taxon>Branchiopoda</taxon>
        <taxon>Diplostraca</taxon>
        <taxon>Cladocera</taxon>
        <taxon>Anomopoda</taxon>
        <taxon>Daphniidae</taxon>
        <taxon>Daphnia</taxon>
    </lineage>
</organism>
<sequence>MYCVLQCAPFVSAVEEARGRISDYKFHRHGLIRADENICHFSDKRAHAANCKRPHQTAFWEVDAAPLETRMKSLMDVKRSTK</sequence>
<accession>A0ABQ9ZGG9</accession>
<evidence type="ECO:0000313" key="1">
    <source>
        <dbReference type="EMBL" id="KAK4011989.1"/>
    </source>
</evidence>
<proteinExistence type="predicted"/>
<evidence type="ECO:0000313" key="2">
    <source>
        <dbReference type="Proteomes" id="UP001234178"/>
    </source>
</evidence>
<name>A0ABQ9ZGG9_9CRUS</name>
<keyword evidence="2" id="KW-1185">Reference proteome</keyword>
<dbReference type="Proteomes" id="UP001234178">
    <property type="component" value="Unassembled WGS sequence"/>
</dbReference>
<dbReference type="EMBL" id="JAOYFB010000003">
    <property type="protein sequence ID" value="KAK4011989.1"/>
    <property type="molecule type" value="Genomic_DNA"/>
</dbReference>
<comment type="caution">
    <text evidence="1">The sequence shown here is derived from an EMBL/GenBank/DDBJ whole genome shotgun (WGS) entry which is preliminary data.</text>
</comment>
<reference evidence="1 2" key="1">
    <citation type="journal article" date="2023" name="Nucleic Acids Res.">
        <title>The hologenome of Daphnia magna reveals possible DNA methylation and microbiome-mediated evolution of the host genome.</title>
        <authorList>
            <person name="Chaturvedi A."/>
            <person name="Li X."/>
            <person name="Dhandapani V."/>
            <person name="Marshall H."/>
            <person name="Kissane S."/>
            <person name="Cuenca-Cambronero M."/>
            <person name="Asole G."/>
            <person name="Calvet F."/>
            <person name="Ruiz-Romero M."/>
            <person name="Marangio P."/>
            <person name="Guigo R."/>
            <person name="Rago D."/>
            <person name="Mirbahai L."/>
            <person name="Eastwood N."/>
            <person name="Colbourne J.K."/>
            <person name="Zhou J."/>
            <person name="Mallon E."/>
            <person name="Orsini L."/>
        </authorList>
    </citation>
    <scope>NUCLEOTIDE SEQUENCE [LARGE SCALE GENOMIC DNA]</scope>
    <source>
        <strain evidence="1">LRV0_1</strain>
    </source>
</reference>